<dbReference type="GO" id="GO:0019171">
    <property type="term" value="F:(3R)-hydroxyacyl-[acyl-carrier-protein] dehydratase activity"/>
    <property type="evidence" value="ECO:0007669"/>
    <property type="project" value="UniProtKB-EC"/>
</dbReference>
<protein>
    <recommendedName>
        <fullName evidence="9">3-hydroxyacyl-[acyl-carrier-protein] dehydratase FabZ</fullName>
        <ecNumber evidence="9">4.2.1.59</ecNumber>
    </recommendedName>
    <alternativeName>
        <fullName evidence="9">(3R)-hydroxymyristoyl-[acyl-carrier-protein] dehydratase</fullName>
        <shortName evidence="9">(3R)-hydroxymyristoyl-ACP dehydrase</shortName>
    </alternativeName>
    <alternativeName>
        <fullName evidence="9">Beta-hydroxyacyl-ACP dehydratase</fullName>
    </alternativeName>
</protein>
<dbReference type="InterPro" id="IPR013114">
    <property type="entry name" value="FabA_FabZ"/>
</dbReference>
<keyword evidence="6 9" id="KW-0443">Lipid metabolism</keyword>
<evidence type="ECO:0000313" key="11">
    <source>
        <dbReference type="Proteomes" id="UP000252147"/>
    </source>
</evidence>
<evidence type="ECO:0000256" key="5">
    <source>
        <dbReference type="ARBA" id="ARBA00022556"/>
    </source>
</evidence>
<proteinExistence type="inferred from homology"/>
<comment type="subcellular location">
    <subcellularLocation>
        <location evidence="1 9">Cytoplasm</location>
    </subcellularLocation>
</comment>
<keyword evidence="5 9" id="KW-0441">Lipid A biosynthesis</keyword>
<comment type="caution">
    <text evidence="10">The sequence shown here is derived from an EMBL/GenBank/DDBJ whole genome shotgun (WGS) entry which is preliminary data.</text>
</comment>
<dbReference type="EC" id="4.2.1.59" evidence="9"/>
<dbReference type="PANTHER" id="PTHR30272:SF1">
    <property type="entry name" value="3-HYDROXYACYL-[ACYL-CARRIER-PROTEIN] DEHYDRATASE"/>
    <property type="match status" value="1"/>
</dbReference>
<organism evidence="10 11">
    <name type="scientific">SAR86 cluster bacterium</name>
    <dbReference type="NCBI Taxonomy" id="2030880"/>
    <lineage>
        <taxon>Bacteria</taxon>
        <taxon>Pseudomonadati</taxon>
        <taxon>Pseudomonadota</taxon>
        <taxon>Gammaproteobacteria</taxon>
        <taxon>SAR86 cluster</taxon>
    </lineage>
</organism>
<dbReference type="Proteomes" id="UP000252147">
    <property type="component" value="Unassembled WGS sequence"/>
</dbReference>
<sequence length="145" mass="16276">MNREQIKSVLPHREPFLFLDEIVSVSSEEVVAKKNVSIEEDYFRGHFPNFPVMPGVLILEAMAQTCGVLGSHIMGKNANKNSVYLFAGIDKVRFKRKVLPGDVLTIKSKVLSEKRGIWKFISEAHVDNSLACKAEILCADRSLDE</sequence>
<evidence type="ECO:0000256" key="1">
    <source>
        <dbReference type="ARBA" id="ARBA00004496"/>
    </source>
</evidence>
<evidence type="ECO:0000313" key="10">
    <source>
        <dbReference type="EMBL" id="RCL37908.1"/>
    </source>
</evidence>
<dbReference type="NCBIfam" id="NF000582">
    <property type="entry name" value="PRK00006.1"/>
    <property type="match status" value="1"/>
</dbReference>
<dbReference type="FunFam" id="3.10.129.10:FF:000001">
    <property type="entry name" value="3-hydroxyacyl-[acyl-carrier-protein] dehydratase FabZ"/>
    <property type="match status" value="1"/>
</dbReference>
<dbReference type="AlphaFoldDB" id="A0A368BKR9"/>
<dbReference type="GO" id="GO:0016020">
    <property type="term" value="C:membrane"/>
    <property type="evidence" value="ECO:0007669"/>
    <property type="project" value="GOC"/>
</dbReference>
<dbReference type="Gene3D" id="3.10.129.10">
    <property type="entry name" value="Hotdog Thioesterase"/>
    <property type="match status" value="1"/>
</dbReference>
<dbReference type="CDD" id="cd01288">
    <property type="entry name" value="FabZ"/>
    <property type="match status" value="1"/>
</dbReference>
<gene>
    <name evidence="9 10" type="primary">fabZ</name>
    <name evidence="10" type="ORF">DBW97_03730</name>
</gene>
<keyword evidence="3 9" id="KW-0963">Cytoplasm</keyword>
<dbReference type="InterPro" id="IPR010084">
    <property type="entry name" value="FabZ"/>
</dbReference>
<dbReference type="PANTHER" id="PTHR30272">
    <property type="entry name" value="3-HYDROXYACYL-[ACYL-CARRIER-PROTEIN] DEHYDRATASE"/>
    <property type="match status" value="1"/>
</dbReference>
<evidence type="ECO:0000256" key="9">
    <source>
        <dbReference type="HAMAP-Rule" id="MF_00406"/>
    </source>
</evidence>
<comment type="function">
    <text evidence="8 9">Involved in unsaturated fatty acids biosynthesis. Catalyzes the dehydration of short chain beta-hydroxyacyl-ACPs and long chain saturated and unsaturated beta-hydroxyacyl-ACPs.</text>
</comment>
<comment type="similarity">
    <text evidence="2 9">Belongs to the thioester dehydratase family. FabZ subfamily.</text>
</comment>
<dbReference type="InterPro" id="IPR029069">
    <property type="entry name" value="HotDog_dom_sf"/>
</dbReference>
<dbReference type="HAMAP" id="MF_00406">
    <property type="entry name" value="FabZ"/>
    <property type="match status" value="1"/>
</dbReference>
<evidence type="ECO:0000256" key="4">
    <source>
        <dbReference type="ARBA" id="ARBA00022516"/>
    </source>
</evidence>
<feature type="active site" evidence="9">
    <location>
        <position position="46"/>
    </location>
</feature>
<name>A0A368BKR9_9GAMM</name>
<dbReference type="SUPFAM" id="SSF54637">
    <property type="entry name" value="Thioesterase/thiol ester dehydrase-isomerase"/>
    <property type="match status" value="1"/>
</dbReference>
<dbReference type="GO" id="GO:0006633">
    <property type="term" value="P:fatty acid biosynthetic process"/>
    <property type="evidence" value="ECO:0007669"/>
    <property type="project" value="UniProtKB-UniRule"/>
</dbReference>
<comment type="catalytic activity">
    <reaction evidence="9">
        <text>a (3R)-hydroxyacyl-[ACP] = a (2E)-enoyl-[ACP] + H2O</text>
        <dbReference type="Rhea" id="RHEA:13097"/>
        <dbReference type="Rhea" id="RHEA-COMP:9925"/>
        <dbReference type="Rhea" id="RHEA-COMP:9945"/>
        <dbReference type="ChEBI" id="CHEBI:15377"/>
        <dbReference type="ChEBI" id="CHEBI:78784"/>
        <dbReference type="ChEBI" id="CHEBI:78827"/>
        <dbReference type="EC" id="4.2.1.59"/>
    </reaction>
</comment>
<dbReference type="GO" id="GO:0009245">
    <property type="term" value="P:lipid A biosynthetic process"/>
    <property type="evidence" value="ECO:0007669"/>
    <property type="project" value="UniProtKB-UniRule"/>
</dbReference>
<dbReference type="EMBL" id="QOPD01000006">
    <property type="protein sequence ID" value="RCL37908.1"/>
    <property type="molecule type" value="Genomic_DNA"/>
</dbReference>
<evidence type="ECO:0000256" key="2">
    <source>
        <dbReference type="ARBA" id="ARBA00009174"/>
    </source>
</evidence>
<dbReference type="NCBIfam" id="TIGR01750">
    <property type="entry name" value="fabZ"/>
    <property type="match status" value="1"/>
</dbReference>
<evidence type="ECO:0000256" key="8">
    <source>
        <dbReference type="ARBA" id="ARBA00025049"/>
    </source>
</evidence>
<evidence type="ECO:0000256" key="3">
    <source>
        <dbReference type="ARBA" id="ARBA00022490"/>
    </source>
</evidence>
<reference evidence="10 11" key="1">
    <citation type="journal article" date="2018" name="Microbiome">
        <title>Fine metagenomic profile of the Mediterranean stratified and mixed water columns revealed by assembly and recruitment.</title>
        <authorList>
            <person name="Haro-Moreno J.M."/>
            <person name="Lopez-Perez M."/>
            <person name="De La Torre J.R."/>
            <person name="Picazo A."/>
            <person name="Camacho A."/>
            <person name="Rodriguez-Valera F."/>
        </authorList>
    </citation>
    <scope>NUCLEOTIDE SEQUENCE [LARGE SCALE GENOMIC DNA]</scope>
    <source>
        <strain evidence="10">MED-G83</strain>
    </source>
</reference>
<evidence type="ECO:0000256" key="7">
    <source>
        <dbReference type="ARBA" id="ARBA00023239"/>
    </source>
</evidence>
<keyword evidence="7 9" id="KW-0456">Lyase</keyword>
<evidence type="ECO:0000256" key="6">
    <source>
        <dbReference type="ARBA" id="ARBA00023098"/>
    </source>
</evidence>
<dbReference type="Pfam" id="PF07977">
    <property type="entry name" value="FabA"/>
    <property type="match status" value="1"/>
</dbReference>
<keyword evidence="4 9" id="KW-0444">Lipid biosynthesis</keyword>
<dbReference type="GO" id="GO:0005737">
    <property type="term" value="C:cytoplasm"/>
    <property type="evidence" value="ECO:0007669"/>
    <property type="project" value="UniProtKB-SubCell"/>
</dbReference>
<accession>A0A368BKR9</accession>